<dbReference type="Proteomes" id="UP000042997">
    <property type="component" value="Unassembled WGS sequence"/>
</dbReference>
<gene>
    <name evidence="2" type="ORF">RHRU231_930221</name>
</gene>
<dbReference type="RefSeq" id="WP_230831714.1">
    <property type="nucleotide sequence ID" value="NZ_JAJNCM010000010.1"/>
</dbReference>
<name>A0A098BVW6_9NOCA</name>
<sequence length="272" mass="30717">MATLEPEVALTTCENALRELMAHAYSEAYGTEWLQKVTTEKQRAGWPNRKSEETLRRKGAAAIPNEGLAYTNFYDLIDIAEQHWEPLSRALGKRQSTHNLLKRFGDLRNTVAHGRPLLAFEQDLISGIAGQIRNQVTIYMSNKDQAGDYYPRIDSAIDSFGHEIDCSKVDLISGRAYTEIGVRPGDIITFRMTGVDPQDRLLHWSLNFQLETLDSVITKAGEVATLTWNVIESHVGELANVEIRMKSVNGKFHRYSDIDHAVNFIYAVRPPL</sequence>
<accession>A0A098BVW6</accession>
<proteinExistence type="predicted"/>
<feature type="domain" description="Swt1-like HEPN" evidence="1">
    <location>
        <begin position="9"/>
        <end position="117"/>
    </location>
</feature>
<protein>
    <recommendedName>
        <fullName evidence="1">Swt1-like HEPN domain-containing protein</fullName>
    </recommendedName>
</protein>
<organism evidence="2 3">
    <name type="scientific">Rhodococcus ruber</name>
    <dbReference type="NCBI Taxonomy" id="1830"/>
    <lineage>
        <taxon>Bacteria</taxon>
        <taxon>Bacillati</taxon>
        <taxon>Actinomycetota</taxon>
        <taxon>Actinomycetes</taxon>
        <taxon>Mycobacteriales</taxon>
        <taxon>Nocardiaceae</taxon>
        <taxon>Rhodococcus</taxon>
    </lineage>
</organism>
<dbReference type="InterPro" id="IPR041650">
    <property type="entry name" value="HEPN_Swt1"/>
</dbReference>
<dbReference type="Pfam" id="PF18731">
    <property type="entry name" value="HEPN_Swt1"/>
    <property type="match status" value="1"/>
</dbReference>
<evidence type="ECO:0000313" key="3">
    <source>
        <dbReference type="Proteomes" id="UP000042997"/>
    </source>
</evidence>
<evidence type="ECO:0000259" key="1">
    <source>
        <dbReference type="Pfam" id="PF18731"/>
    </source>
</evidence>
<evidence type="ECO:0000313" key="2">
    <source>
        <dbReference type="EMBL" id="CDZ92342.1"/>
    </source>
</evidence>
<reference evidence="2 3" key="1">
    <citation type="journal article" date="2014" name="Genome Announc.">
        <title>Draft Genome Sequence of Propane- and Butane-Oxidizing Actinobacterium Rhodococcus ruber IEGM 231.</title>
        <authorList>
            <person name="Ivshina I.B."/>
            <person name="Kuyukina M.S."/>
            <person name="Krivoruchko A.V."/>
            <person name="Barbe V."/>
            <person name="Fischer C."/>
        </authorList>
    </citation>
    <scope>NUCLEOTIDE SEQUENCE [LARGE SCALE GENOMIC DNA]</scope>
</reference>
<dbReference type="EMBL" id="CCSD01000109">
    <property type="protein sequence ID" value="CDZ92342.1"/>
    <property type="molecule type" value="Genomic_DNA"/>
</dbReference>
<dbReference type="AlphaFoldDB" id="A0A098BVW6"/>